<dbReference type="OrthoDB" id="10057439at2759"/>
<gene>
    <name evidence="3" type="ORF">OFUS_LOCUS17181</name>
</gene>
<feature type="compositionally biased region" description="Basic and acidic residues" evidence="2">
    <location>
        <begin position="347"/>
        <end position="362"/>
    </location>
</feature>
<feature type="compositionally biased region" description="Basic and acidic residues" evidence="2">
    <location>
        <begin position="954"/>
        <end position="971"/>
    </location>
</feature>
<feature type="region of interest" description="Disordered" evidence="2">
    <location>
        <begin position="1382"/>
        <end position="1416"/>
    </location>
</feature>
<dbReference type="Pfam" id="PF15324">
    <property type="entry name" value="TALPID3"/>
    <property type="match status" value="1"/>
</dbReference>
<name>A0A8J1U3P9_OWEFU</name>
<feature type="compositionally biased region" description="Low complexity" evidence="2">
    <location>
        <begin position="93"/>
        <end position="108"/>
    </location>
</feature>
<evidence type="ECO:0000256" key="2">
    <source>
        <dbReference type="SAM" id="MobiDB-lite"/>
    </source>
</evidence>
<reference evidence="3" key="1">
    <citation type="submission" date="2022-03" db="EMBL/GenBank/DDBJ databases">
        <authorList>
            <person name="Martin C."/>
        </authorList>
    </citation>
    <scope>NUCLEOTIDE SEQUENCE</scope>
</reference>
<dbReference type="PANTHER" id="PTHR15721">
    <property type="entry name" value="KIAA0586 PROTEIN"/>
    <property type="match status" value="1"/>
</dbReference>
<feature type="compositionally biased region" description="Low complexity" evidence="2">
    <location>
        <begin position="47"/>
        <end position="76"/>
    </location>
</feature>
<feature type="region of interest" description="Disordered" evidence="2">
    <location>
        <begin position="519"/>
        <end position="573"/>
    </location>
</feature>
<feature type="compositionally biased region" description="Polar residues" evidence="2">
    <location>
        <begin position="131"/>
        <end position="140"/>
    </location>
</feature>
<evidence type="ECO:0000313" key="4">
    <source>
        <dbReference type="Proteomes" id="UP000749559"/>
    </source>
</evidence>
<feature type="region of interest" description="Disordered" evidence="2">
    <location>
        <begin position="22"/>
        <end position="269"/>
    </location>
</feature>
<feature type="region of interest" description="Disordered" evidence="2">
    <location>
        <begin position="1179"/>
        <end position="1213"/>
    </location>
</feature>
<feature type="coiled-coil region" evidence="1">
    <location>
        <begin position="819"/>
        <end position="846"/>
    </location>
</feature>
<feature type="region of interest" description="Disordered" evidence="2">
    <location>
        <begin position="655"/>
        <end position="681"/>
    </location>
</feature>
<feature type="compositionally biased region" description="Polar residues" evidence="2">
    <location>
        <begin position="190"/>
        <end position="200"/>
    </location>
</feature>
<feature type="region of interest" description="Disordered" evidence="2">
    <location>
        <begin position="1001"/>
        <end position="1053"/>
    </location>
</feature>
<feature type="compositionally biased region" description="Polar residues" evidence="2">
    <location>
        <begin position="237"/>
        <end position="256"/>
    </location>
</feature>
<feature type="compositionally biased region" description="Polar residues" evidence="2">
    <location>
        <begin position="162"/>
        <end position="181"/>
    </location>
</feature>
<dbReference type="GO" id="GO:0007224">
    <property type="term" value="P:smoothened signaling pathway"/>
    <property type="evidence" value="ECO:0007669"/>
    <property type="project" value="InterPro"/>
</dbReference>
<feature type="region of interest" description="Disordered" evidence="2">
    <location>
        <begin position="341"/>
        <end position="362"/>
    </location>
</feature>
<feature type="coiled-coil region" evidence="1">
    <location>
        <begin position="712"/>
        <end position="739"/>
    </location>
</feature>
<dbReference type="PANTHER" id="PTHR15721:SF2">
    <property type="entry name" value="PROTEIN TALPID3"/>
    <property type="match status" value="1"/>
</dbReference>
<protein>
    <submittedName>
        <fullName evidence="3">Uncharacterized protein</fullName>
    </submittedName>
</protein>
<feature type="region of interest" description="Disordered" evidence="2">
    <location>
        <begin position="1753"/>
        <end position="1791"/>
    </location>
</feature>
<feature type="region of interest" description="Disordered" evidence="2">
    <location>
        <begin position="889"/>
        <end position="912"/>
    </location>
</feature>
<keyword evidence="1" id="KW-0175">Coiled coil</keyword>
<feature type="compositionally biased region" description="Polar residues" evidence="2">
    <location>
        <begin position="601"/>
        <end position="614"/>
    </location>
</feature>
<feature type="compositionally biased region" description="Pro residues" evidence="2">
    <location>
        <begin position="1556"/>
        <end position="1565"/>
    </location>
</feature>
<feature type="region of interest" description="Disordered" evidence="2">
    <location>
        <begin position="467"/>
        <end position="487"/>
    </location>
</feature>
<evidence type="ECO:0000313" key="3">
    <source>
        <dbReference type="EMBL" id="CAH1792170.1"/>
    </source>
</evidence>
<dbReference type="InterPro" id="IPR029246">
    <property type="entry name" value="TALPID3"/>
</dbReference>
<feature type="compositionally biased region" description="Basic and acidic residues" evidence="2">
    <location>
        <begin position="1694"/>
        <end position="1711"/>
    </location>
</feature>
<feature type="region of interest" description="Disordered" evidence="2">
    <location>
        <begin position="403"/>
        <end position="423"/>
    </location>
</feature>
<feature type="region of interest" description="Disordered" evidence="2">
    <location>
        <begin position="306"/>
        <end position="328"/>
    </location>
</feature>
<feature type="region of interest" description="Disordered" evidence="2">
    <location>
        <begin position="938"/>
        <end position="975"/>
    </location>
</feature>
<dbReference type="GO" id="GO:0005814">
    <property type="term" value="C:centriole"/>
    <property type="evidence" value="ECO:0007669"/>
    <property type="project" value="TreeGrafter"/>
</dbReference>
<feature type="compositionally biased region" description="Acidic residues" evidence="2">
    <location>
        <begin position="1192"/>
        <end position="1209"/>
    </location>
</feature>
<feature type="region of interest" description="Disordered" evidence="2">
    <location>
        <begin position="1664"/>
        <end position="1715"/>
    </location>
</feature>
<proteinExistence type="predicted"/>
<feature type="region of interest" description="Disordered" evidence="2">
    <location>
        <begin position="1942"/>
        <end position="1964"/>
    </location>
</feature>
<feature type="compositionally biased region" description="Polar residues" evidence="2">
    <location>
        <begin position="1758"/>
        <end position="1767"/>
    </location>
</feature>
<dbReference type="Proteomes" id="UP000749559">
    <property type="component" value="Unassembled WGS sequence"/>
</dbReference>
<accession>A0A8J1U3P9</accession>
<feature type="compositionally biased region" description="Basic and acidic residues" evidence="2">
    <location>
        <begin position="32"/>
        <end position="46"/>
    </location>
</feature>
<sequence length="1964" mass="215718">MTGRSYPNDLIAVTSDAVSRLLHSDSTSSRNNDTKKMEIYGEKNDAENNNMELLKSESLSESQNASYNTSTSSSASDVLIRTTEVRPASNPTSYTNRSSSLNSSGFSDNSKRVRVKTKKLREIKSPFEDTPLQSNASDTNIPPPLFKTNTTQSQTDTDNDNKVTGSYTNYRLGYSRSSSDQPKLPKEHSNIISENFSNMNPKIINKTKEEMKKVQPSSGSANYDSEPRREGNATGVDLSTSKAINSTQMKSKQATSFPEKDYDQATSSSVNPMVARRVIDARKYDDRKRSDQPEIVDVHPDEIVTIHGVSPPPSQDTSQTSQSSLSSDTIIKDRFSKFAKGTLQQGRPREIKDSLSLEPTKESDVQIQQYKLSDKQKLLKQSLTGRQGNAPVRRVVQPKLIGQNSSDTKEAQAIPASTSSSTAVHESVTAAVAATAAVAVTQPFIKAQQDLETRMALILEKLSTVNNPMSQSEDNTSSKQQQLEHQLSQITERRLEYLEKMQQQNFEIQAKILGLNQTESTGTSTKNGPGPSKDLPDNMRQYAEPSNVAMHSHSAPEMAPESSGLGPSPTQRFTPKAKSVAFYKHKVDEPEKPYVKFTKAQPVTDNHGTQTSILDTPAPRRQPPQPTAYTQHASSQARRPSKAKGILEEILSEAGKTPDIYSTPASKPRVYNDSPERHRSMYSTPTVKKYNTGYQDIRMQNKSESLQNGVVVDKARHLVEDLSELKNQMKDMIEKRETQILTNVTASGVSTGYRPAYTDASVLKPDPQETPIIPNVQYGAPLDKYLKKPLMLDNASPYPTFHDVTMSPSKGNAPVSTKYNDVEQILERAARTKETLERNLEHIVRERDNVDIYALLGHMEDSDAAEKLRIQRLVDTQINLLSSQIEGEVKEHLQQQHSKVSPKDPSLDSTSIPAKKTNTVISKKNWKANVQSKINTGLRNKKSDVLKPQGGALKGKEGGLKGKENKPEGTLKKSVNKGKKVLKDYKDEEYMNRVYGKAIHESRRTSSKTPYMHYQTTPKPRLSRPPAVQSDEGISRKSSKTQTGPDRMRERGDGVINPEMQYYFDPGVQRTGPPLPPPLHSAPMAGKLVPMAIQLGAPRHLGSTQPVAITHPRPPPDPNSNVGVVHIQAEVDKKTDGLTIQTLPPVDIDSEPPTCEDSSVQSDHPAQAFNNYITVKDQVDDSPMPRHANTDMNDEDSFDNENFEGEDETPGITLPGYRVPQGQYNGPEFPPRVHPPPPREVCMPSSDILAADLKRRDMLENKAVDWIEQELLARLVTEMYNKQPQRDVVNDTIETVESDDSVAFPSKEIIPEAIGQDGLQLFISAGQPVDDGLVSSLVEEVLNEKIRTLLGERQNERVPVKPIQVEIEQDPVRLVSPEQAVQLETPEVTPKSSPVPTPHRHVSPPITPSLTPDGSVSCQSEIGLGTELMTTMEQTLPGEVSIVAEEEESLLISRHDILTPTITPPPPGPSPPQPPTPTPTPSPTLSPRSPTPRPKTPLKASTPSPIPWGDPDSPLSEANPHHDTIEEEPPTPSEKTEESVAVSEEPIIIEQEEPVSPEPVQPPTPVVMKPDTPEHSPSTSEDSPISDTEGLSISEGQWLVSRSEGQVPDFKDYSRPPAVNVSQTSTLADLDQDLSEISASEGEIIHHTVPDPVLSLLHKMKQPIHFGDGSTSPGEVGPSPEGADLGRQGASPGRQREDLRRKGAGIKRQELNDENVDQDLRGSYEDLAPLPSNVIQVVSSEDRTMKLGDLEEKERTLTGPQPKTENTGKMGATMSDQGTMKQDPYGTRTMSEQGTTKADLYGYGTRTMSDMDTRTMTPDQINIDTLLQAGYLSRTFSDTDYGGTQTMDRTGTMNTMGQSQTMDQSQTLGQSQTIDMGATGGSTLNKMGFNRTNEQTLNTTGHTDLQMSVDSIEAQRIGKMSAQAQEHQDSKPMILSVNIPSVAGTGTDGSETVSDVSEISGGEW</sequence>
<dbReference type="GO" id="GO:0036064">
    <property type="term" value="C:ciliary basal body"/>
    <property type="evidence" value="ECO:0007669"/>
    <property type="project" value="TreeGrafter"/>
</dbReference>
<feature type="compositionally biased region" description="Polar residues" evidence="2">
    <location>
        <begin position="1575"/>
        <end position="1595"/>
    </location>
</feature>
<feature type="region of interest" description="Disordered" evidence="2">
    <location>
        <begin position="1458"/>
        <end position="1627"/>
    </location>
</feature>
<feature type="region of interest" description="Disordered" evidence="2">
    <location>
        <begin position="600"/>
        <end position="642"/>
    </location>
</feature>
<keyword evidence="4" id="KW-1185">Reference proteome</keyword>
<feature type="region of interest" description="Disordered" evidence="2">
    <location>
        <begin position="1143"/>
        <end position="1162"/>
    </location>
</feature>
<comment type="caution">
    <text evidence="3">The sequence shown here is derived from an EMBL/GenBank/DDBJ whole genome shotgun (WGS) entry which is preliminary data.</text>
</comment>
<feature type="compositionally biased region" description="Low complexity" evidence="2">
    <location>
        <begin position="315"/>
        <end position="328"/>
    </location>
</feature>
<feature type="compositionally biased region" description="Polar residues" evidence="2">
    <location>
        <begin position="1948"/>
        <end position="1957"/>
    </location>
</feature>
<feature type="compositionally biased region" description="Pro residues" evidence="2">
    <location>
        <begin position="1462"/>
        <end position="1495"/>
    </location>
</feature>
<feature type="compositionally biased region" description="Polar residues" evidence="2">
    <location>
        <begin position="629"/>
        <end position="638"/>
    </location>
</feature>
<evidence type="ECO:0000256" key="1">
    <source>
        <dbReference type="SAM" id="Coils"/>
    </source>
</evidence>
<organism evidence="3 4">
    <name type="scientific">Owenia fusiformis</name>
    <name type="common">Polychaete worm</name>
    <dbReference type="NCBI Taxonomy" id="6347"/>
    <lineage>
        <taxon>Eukaryota</taxon>
        <taxon>Metazoa</taxon>
        <taxon>Spiralia</taxon>
        <taxon>Lophotrochozoa</taxon>
        <taxon>Annelida</taxon>
        <taxon>Polychaeta</taxon>
        <taxon>Sedentaria</taxon>
        <taxon>Canalipalpata</taxon>
        <taxon>Sabellida</taxon>
        <taxon>Oweniida</taxon>
        <taxon>Oweniidae</taxon>
        <taxon>Owenia</taxon>
    </lineage>
</organism>
<dbReference type="EMBL" id="CAIIXF020000008">
    <property type="protein sequence ID" value="CAH1792170.1"/>
    <property type="molecule type" value="Genomic_DNA"/>
</dbReference>